<name>A0A2H5U7Z5_RHIID</name>
<sequence length="265" mass="31744">MISCSNFNLLILVILVLILSKICISRQNQVEDRIEVLKELMRQRPLPINTINPRKKLHLYNFYCTVFYSHSEYLNVPNDPKLKVLVSKLFSEESKETKEYYQSIYKYLVESNKNNKSTYNHNNIKSKENDKSIRDYIIVEMESKENNKLAREYTIKSKENNGLIRDYTLKSKENNKLAREYIIEMESKENNKLAREYTIKSKKNNGLIRDYTLKSKENNKLAREYIIEMESKENTTFTVYSKNQKEKDERNKSSFLYNFLNFCFF</sequence>
<accession>A0A2H5U7Z5</accession>
<organism evidence="1 2">
    <name type="scientific">Rhizophagus irregularis (strain DAOM 181602 / DAOM 197198 / MUCL 43194)</name>
    <name type="common">Arbuscular mycorrhizal fungus</name>
    <name type="synonym">Glomus intraradices</name>
    <dbReference type="NCBI Taxonomy" id="747089"/>
    <lineage>
        <taxon>Eukaryota</taxon>
        <taxon>Fungi</taxon>
        <taxon>Fungi incertae sedis</taxon>
        <taxon>Mucoromycota</taxon>
        <taxon>Glomeromycotina</taxon>
        <taxon>Glomeromycetes</taxon>
        <taxon>Glomerales</taxon>
        <taxon>Glomeraceae</taxon>
        <taxon>Rhizophagus</taxon>
    </lineage>
</organism>
<evidence type="ECO:0000313" key="2">
    <source>
        <dbReference type="Proteomes" id="UP000018888"/>
    </source>
</evidence>
<dbReference type="EMBL" id="AUPC02000057">
    <property type="protein sequence ID" value="POG75766.1"/>
    <property type="molecule type" value="Genomic_DNA"/>
</dbReference>
<gene>
    <name evidence="1" type="ORF">GLOIN_2v1475153</name>
</gene>
<dbReference type="VEuPathDB" id="FungiDB:RhiirFUN_020396"/>
<reference evidence="1 2" key="2">
    <citation type="journal article" date="2018" name="New Phytol.">
        <title>High intraspecific genome diversity in the model arbuscular mycorrhizal symbiont Rhizophagus irregularis.</title>
        <authorList>
            <person name="Chen E.C.H."/>
            <person name="Morin E."/>
            <person name="Beaudet D."/>
            <person name="Noel J."/>
            <person name="Yildirir G."/>
            <person name="Ndikumana S."/>
            <person name="Charron P."/>
            <person name="St-Onge C."/>
            <person name="Giorgi J."/>
            <person name="Kruger M."/>
            <person name="Marton T."/>
            <person name="Ropars J."/>
            <person name="Grigoriev I.V."/>
            <person name="Hainaut M."/>
            <person name="Henrissat B."/>
            <person name="Roux C."/>
            <person name="Martin F."/>
            <person name="Corradi N."/>
        </authorList>
    </citation>
    <scope>NUCLEOTIDE SEQUENCE [LARGE SCALE GENOMIC DNA]</scope>
    <source>
        <strain evidence="1 2">DAOM 197198</strain>
    </source>
</reference>
<reference evidence="1 2" key="1">
    <citation type="journal article" date="2013" name="Proc. Natl. Acad. Sci. U.S.A.">
        <title>Genome of an arbuscular mycorrhizal fungus provides insight into the oldest plant symbiosis.</title>
        <authorList>
            <person name="Tisserant E."/>
            <person name="Malbreil M."/>
            <person name="Kuo A."/>
            <person name="Kohler A."/>
            <person name="Symeonidi A."/>
            <person name="Balestrini R."/>
            <person name="Charron P."/>
            <person name="Duensing N."/>
            <person name="Frei Dit Frey N."/>
            <person name="Gianinazzi-Pearson V."/>
            <person name="Gilbert L.B."/>
            <person name="Handa Y."/>
            <person name="Herr J.R."/>
            <person name="Hijri M."/>
            <person name="Koul R."/>
            <person name="Kawaguchi M."/>
            <person name="Krajinski F."/>
            <person name="Lammers P.J."/>
            <person name="Masclaux F.G."/>
            <person name="Murat C."/>
            <person name="Morin E."/>
            <person name="Ndikumana S."/>
            <person name="Pagni M."/>
            <person name="Petitpierre D."/>
            <person name="Requena N."/>
            <person name="Rosikiewicz P."/>
            <person name="Riley R."/>
            <person name="Saito K."/>
            <person name="San Clemente H."/>
            <person name="Shapiro H."/>
            <person name="van Tuinen D."/>
            <person name="Becard G."/>
            <person name="Bonfante P."/>
            <person name="Paszkowski U."/>
            <person name="Shachar-Hill Y.Y."/>
            <person name="Tuskan G.A."/>
            <person name="Young P.W."/>
            <person name="Sanders I.R."/>
            <person name="Henrissat B."/>
            <person name="Rensing S.A."/>
            <person name="Grigoriev I.V."/>
            <person name="Corradi N."/>
            <person name="Roux C."/>
            <person name="Martin F."/>
        </authorList>
    </citation>
    <scope>NUCLEOTIDE SEQUENCE [LARGE SCALE GENOMIC DNA]</scope>
    <source>
        <strain evidence="1 2">DAOM 197198</strain>
    </source>
</reference>
<protein>
    <submittedName>
        <fullName evidence="1">Uncharacterized protein</fullName>
    </submittedName>
</protein>
<dbReference type="Proteomes" id="UP000018888">
    <property type="component" value="Unassembled WGS sequence"/>
</dbReference>
<evidence type="ECO:0000313" key="1">
    <source>
        <dbReference type="EMBL" id="POG75766.1"/>
    </source>
</evidence>
<keyword evidence="2" id="KW-1185">Reference proteome</keyword>
<proteinExistence type="predicted"/>
<dbReference type="AlphaFoldDB" id="A0A2H5U7Z5"/>
<comment type="caution">
    <text evidence="1">The sequence shown here is derived from an EMBL/GenBank/DDBJ whole genome shotgun (WGS) entry which is preliminary data.</text>
</comment>